<dbReference type="SMART" id="SM00363">
    <property type="entry name" value="S4"/>
    <property type="match status" value="1"/>
</dbReference>
<proteinExistence type="inferred from homology"/>
<dbReference type="AlphaFoldDB" id="A0A0M2NY30"/>
<dbReference type="Gene3D" id="3.30.70.1560">
    <property type="entry name" value="Alpha-L RNA-binding motif"/>
    <property type="match status" value="1"/>
</dbReference>
<protein>
    <recommendedName>
        <fullName evidence="5">Pseudouridine synthase</fullName>
        <ecNumber evidence="5">5.4.99.-</ecNumber>
    </recommendedName>
</protein>
<dbReference type="PATRIC" id="fig|74704.6.peg.485"/>
<dbReference type="SUPFAM" id="SSF55174">
    <property type="entry name" value="Alpha-L RNA-binding motif"/>
    <property type="match status" value="1"/>
</dbReference>
<dbReference type="InterPro" id="IPR000748">
    <property type="entry name" value="PsdUridine_synth_RsuA/RluB/E/F"/>
</dbReference>
<evidence type="ECO:0000313" key="8">
    <source>
        <dbReference type="Proteomes" id="UP000034455"/>
    </source>
</evidence>
<dbReference type="CDD" id="cd02553">
    <property type="entry name" value="PseudoU_synth_RsuA"/>
    <property type="match status" value="1"/>
</dbReference>
<dbReference type="PANTHER" id="PTHR47683">
    <property type="entry name" value="PSEUDOURIDINE SYNTHASE FAMILY PROTEIN-RELATED"/>
    <property type="match status" value="1"/>
</dbReference>
<feature type="domain" description="RNA-binding S4" evidence="6">
    <location>
        <begin position="1"/>
        <end position="59"/>
    </location>
</feature>
<dbReference type="GO" id="GO:0005829">
    <property type="term" value="C:cytosol"/>
    <property type="evidence" value="ECO:0007669"/>
    <property type="project" value="UniProtKB-ARBA"/>
</dbReference>
<evidence type="ECO:0000256" key="2">
    <source>
        <dbReference type="ARBA" id="ARBA00022884"/>
    </source>
</evidence>
<dbReference type="PROSITE" id="PS01149">
    <property type="entry name" value="PSI_RSU"/>
    <property type="match status" value="1"/>
</dbReference>
<evidence type="ECO:0000313" key="7">
    <source>
        <dbReference type="EMBL" id="KKI63424.1"/>
    </source>
</evidence>
<dbReference type="InterPro" id="IPR006145">
    <property type="entry name" value="PsdUridine_synth_RsuA/RluA"/>
</dbReference>
<dbReference type="InterPro" id="IPR020103">
    <property type="entry name" value="PsdUridine_synth_cat_dom_sf"/>
</dbReference>
<dbReference type="InterPro" id="IPR036986">
    <property type="entry name" value="S4_RNA-bd_sf"/>
</dbReference>
<evidence type="ECO:0000256" key="3">
    <source>
        <dbReference type="ARBA" id="ARBA00023235"/>
    </source>
</evidence>
<dbReference type="PROSITE" id="PS50889">
    <property type="entry name" value="S4"/>
    <property type="match status" value="1"/>
</dbReference>
<dbReference type="Gene3D" id="3.10.290.10">
    <property type="entry name" value="RNA-binding S4 domain"/>
    <property type="match status" value="1"/>
</dbReference>
<evidence type="ECO:0000256" key="5">
    <source>
        <dbReference type="RuleBase" id="RU003887"/>
    </source>
</evidence>
<dbReference type="Gene3D" id="3.30.70.580">
    <property type="entry name" value="Pseudouridine synthase I, catalytic domain, N-terminal subdomain"/>
    <property type="match status" value="1"/>
</dbReference>
<dbReference type="GeneID" id="58097256"/>
<comment type="caution">
    <text evidence="7">The sequence shown here is derived from an EMBL/GenBank/DDBJ whole genome shotgun (WGS) entry which is preliminary data.</text>
</comment>
<dbReference type="InterPro" id="IPR050343">
    <property type="entry name" value="RsuA_PseudoU_synthase"/>
</dbReference>
<sequence length="232" mass="26713">MRLDKFLANMSVGTRTEVKQLLKKGTITVNNKIEKSPKKQIDPENDVVQKNNETIHYIDKVYLMLNKPKGYVSATEDDQHQTVVDLVEPYRFLEVFPVGRLDKDTEGLLLITNDGTFNHELMSPAKHVSKTYEVISKKNITNNDIKSFEMGIELNEGLAKPATLVKSDEAYKSFITIYEGRYHQVKRMFHAIDNEVLELKRISIGELKLDETLEPGEYRHLTQIDFKQLGLK</sequence>
<dbReference type="GO" id="GO:0003723">
    <property type="term" value="F:RNA binding"/>
    <property type="evidence" value="ECO:0007669"/>
    <property type="project" value="UniProtKB-KW"/>
</dbReference>
<dbReference type="Pfam" id="PF00849">
    <property type="entry name" value="PseudoU_synth_2"/>
    <property type="match status" value="1"/>
</dbReference>
<dbReference type="InterPro" id="IPR002942">
    <property type="entry name" value="S4_RNA-bd"/>
</dbReference>
<keyword evidence="3 5" id="KW-0413">Isomerase</keyword>
<dbReference type="NCBIfam" id="TIGR00093">
    <property type="entry name" value="pseudouridine synthase"/>
    <property type="match status" value="1"/>
</dbReference>
<dbReference type="EC" id="5.4.99.-" evidence="5"/>
<dbReference type="GO" id="GO:0000455">
    <property type="term" value="P:enzyme-directed rRNA pseudouridine synthesis"/>
    <property type="evidence" value="ECO:0007669"/>
    <property type="project" value="UniProtKB-ARBA"/>
</dbReference>
<dbReference type="CDD" id="cd00165">
    <property type="entry name" value="S4"/>
    <property type="match status" value="1"/>
</dbReference>
<name>A0A0M2NY30_STACC</name>
<evidence type="ECO:0000259" key="6">
    <source>
        <dbReference type="SMART" id="SM00363"/>
    </source>
</evidence>
<organism evidence="7 8">
    <name type="scientific">Staphylococcus cohnii subsp. cohnii</name>
    <dbReference type="NCBI Taxonomy" id="74704"/>
    <lineage>
        <taxon>Bacteria</taxon>
        <taxon>Bacillati</taxon>
        <taxon>Bacillota</taxon>
        <taxon>Bacilli</taxon>
        <taxon>Bacillales</taxon>
        <taxon>Staphylococcaceae</taxon>
        <taxon>Staphylococcus</taxon>
        <taxon>Staphylococcus cohnii species complex</taxon>
    </lineage>
</organism>
<keyword evidence="2 4" id="KW-0694">RNA-binding</keyword>
<accession>A0A0M2NY30</accession>
<dbReference type="Proteomes" id="UP000034455">
    <property type="component" value="Unassembled WGS sequence"/>
</dbReference>
<reference evidence="7 8" key="1">
    <citation type="submission" date="2015-03" db="EMBL/GenBank/DDBJ databases">
        <title>Genome Assembly of Staphylococcus cohnii subsp. cohnii strain G22B2.</title>
        <authorList>
            <person name="Nair G."/>
            <person name="Kaur G."/>
            <person name="Khatri I."/>
            <person name="Singh N.K."/>
            <person name="Sathyabama S."/>
            <person name="Maurya S.K."/>
            <person name="Subramanian S."/>
            <person name="Agrewala J.N."/>
            <person name="Mayilraj S."/>
        </authorList>
    </citation>
    <scope>NUCLEOTIDE SEQUENCE [LARGE SCALE GENOMIC DNA]</scope>
    <source>
        <strain evidence="7 8">G22B2</strain>
    </source>
</reference>
<dbReference type="SUPFAM" id="SSF55120">
    <property type="entry name" value="Pseudouridine synthase"/>
    <property type="match status" value="1"/>
</dbReference>
<dbReference type="FunFam" id="3.30.70.1560:FF:000001">
    <property type="entry name" value="Pseudouridine synthase"/>
    <property type="match status" value="1"/>
</dbReference>
<dbReference type="Pfam" id="PF01479">
    <property type="entry name" value="S4"/>
    <property type="match status" value="1"/>
</dbReference>
<dbReference type="InterPro" id="IPR042092">
    <property type="entry name" value="PsdUridine_s_RsuA/RluB/E/F_cat"/>
</dbReference>
<evidence type="ECO:0000256" key="4">
    <source>
        <dbReference type="PROSITE-ProRule" id="PRU00182"/>
    </source>
</evidence>
<dbReference type="RefSeq" id="WP_019467826.1">
    <property type="nucleotide sequence ID" value="NZ_BKAS01000008.1"/>
</dbReference>
<evidence type="ECO:0000256" key="1">
    <source>
        <dbReference type="ARBA" id="ARBA00008348"/>
    </source>
</evidence>
<gene>
    <name evidence="7" type="ORF">UF66_0471</name>
</gene>
<comment type="similarity">
    <text evidence="1 5">Belongs to the pseudouridine synthase RsuA family.</text>
</comment>
<dbReference type="InterPro" id="IPR020094">
    <property type="entry name" value="TruA/RsuA/RluB/E/F_N"/>
</dbReference>
<dbReference type="EMBL" id="LAKJ01000013">
    <property type="protein sequence ID" value="KKI63424.1"/>
    <property type="molecule type" value="Genomic_DNA"/>
</dbReference>
<dbReference type="GO" id="GO:0120159">
    <property type="term" value="F:rRNA pseudouridine synthase activity"/>
    <property type="evidence" value="ECO:0007669"/>
    <property type="project" value="UniProtKB-ARBA"/>
</dbReference>
<dbReference type="InterPro" id="IPR018496">
    <property type="entry name" value="PsdUridine_synth_RsuA/RluB_CS"/>
</dbReference>
<dbReference type="PANTHER" id="PTHR47683:SF4">
    <property type="entry name" value="PSEUDOURIDINE SYNTHASE"/>
    <property type="match status" value="1"/>
</dbReference>